<evidence type="ECO:0000313" key="3">
    <source>
        <dbReference type="Proteomes" id="UP001222325"/>
    </source>
</evidence>
<protein>
    <submittedName>
        <fullName evidence="2">Uncharacterized protein</fullName>
    </submittedName>
</protein>
<accession>A0AAD6XSV0</accession>
<sequence length="360" mass="39511">MHGLSFPPVPVVQVFVPVHVPTVQNIPRVLPRPYYDPPLYDLHGLTFSMLPEASQQLLAQHGLDDLRAYDAQRVQRVRKAITDAFMESVRDICSKIASKTSHYHIYLVTHAPDHPIPARLVADVTKDLIPQLVAKLYAFLCLADALVWLDVRARAGGPDALDLAGVLRYRREQNRGPIERVLTEICCTYAHSVRMYTLGWRTDATGALFPMADARLMGVFGYQAFLAAVCAAAQRPGSPPFGDARPAYPPPEYAGDLDMAAFTDAESMPLRSSTPVASSPTPEAPRSPPPRPATPPPPPRALVYATSPLPQSPSRARVKLAMYTPRPASTPIQKSCFAESMLAASLQFGTIPRCRSARRR</sequence>
<dbReference type="Proteomes" id="UP001222325">
    <property type="component" value="Unassembled WGS sequence"/>
</dbReference>
<feature type="region of interest" description="Disordered" evidence="1">
    <location>
        <begin position="268"/>
        <end position="301"/>
    </location>
</feature>
<name>A0AAD6XSV0_9AGAR</name>
<organism evidence="2 3">
    <name type="scientific">Mycena belliarum</name>
    <dbReference type="NCBI Taxonomy" id="1033014"/>
    <lineage>
        <taxon>Eukaryota</taxon>
        <taxon>Fungi</taxon>
        <taxon>Dikarya</taxon>
        <taxon>Basidiomycota</taxon>
        <taxon>Agaricomycotina</taxon>
        <taxon>Agaricomycetes</taxon>
        <taxon>Agaricomycetidae</taxon>
        <taxon>Agaricales</taxon>
        <taxon>Marasmiineae</taxon>
        <taxon>Mycenaceae</taxon>
        <taxon>Mycena</taxon>
    </lineage>
</organism>
<evidence type="ECO:0000313" key="2">
    <source>
        <dbReference type="EMBL" id="KAJ7090751.1"/>
    </source>
</evidence>
<evidence type="ECO:0000256" key="1">
    <source>
        <dbReference type="SAM" id="MobiDB-lite"/>
    </source>
</evidence>
<comment type="caution">
    <text evidence="2">The sequence shown here is derived from an EMBL/GenBank/DDBJ whole genome shotgun (WGS) entry which is preliminary data.</text>
</comment>
<dbReference type="AlphaFoldDB" id="A0AAD6XSV0"/>
<reference evidence="2" key="1">
    <citation type="submission" date="2023-03" db="EMBL/GenBank/DDBJ databases">
        <title>Massive genome expansion in bonnet fungi (Mycena s.s.) driven by repeated elements and novel gene families across ecological guilds.</title>
        <authorList>
            <consortium name="Lawrence Berkeley National Laboratory"/>
            <person name="Harder C.B."/>
            <person name="Miyauchi S."/>
            <person name="Viragh M."/>
            <person name="Kuo A."/>
            <person name="Thoen E."/>
            <person name="Andreopoulos B."/>
            <person name="Lu D."/>
            <person name="Skrede I."/>
            <person name="Drula E."/>
            <person name="Henrissat B."/>
            <person name="Morin E."/>
            <person name="Kohler A."/>
            <person name="Barry K."/>
            <person name="LaButti K."/>
            <person name="Morin E."/>
            <person name="Salamov A."/>
            <person name="Lipzen A."/>
            <person name="Mereny Z."/>
            <person name="Hegedus B."/>
            <person name="Baldrian P."/>
            <person name="Stursova M."/>
            <person name="Weitz H."/>
            <person name="Taylor A."/>
            <person name="Grigoriev I.V."/>
            <person name="Nagy L.G."/>
            <person name="Martin F."/>
            <person name="Kauserud H."/>
        </authorList>
    </citation>
    <scope>NUCLEOTIDE SEQUENCE</scope>
    <source>
        <strain evidence="2">CBHHK173m</strain>
    </source>
</reference>
<proteinExistence type="predicted"/>
<feature type="compositionally biased region" description="Pro residues" evidence="1">
    <location>
        <begin position="282"/>
        <end position="300"/>
    </location>
</feature>
<dbReference type="EMBL" id="JARJCN010000021">
    <property type="protein sequence ID" value="KAJ7090751.1"/>
    <property type="molecule type" value="Genomic_DNA"/>
</dbReference>
<gene>
    <name evidence="2" type="ORF">B0H15DRAFT_244383</name>
</gene>
<keyword evidence="3" id="KW-1185">Reference proteome</keyword>